<dbReference type="Proteomes" id="UP001597046">
    <property type="component" value="Unassembled WGS sequence"/>
</dbReference>
<evidence type="ECO:0000256" key="1">
    <source>
        <dbReference type="SAM" id="Phobius"/>
    </source>
</evidence>
<gene>
    <name evidence="2" type="ORF">ACFQ2V_10850</name>
</gene>
<keyword evidence="1" id="KW-0812">Transmembrane</keyword>
<accession>A0ABW3MZD1</accession>
<keyword evidence="1" id="KW-0472">Membrane</keyword>
<feature type="transmembrane region" description="Helical" evidence="1">
    <location>
        <begin position="55"/>
        <end position="73"/>
    </location>
</feature>
<evidence type="ECO:0000313" key="3">
    <source>
        <dbReference type="Proteomes" id="UP001597046"/>
    </source>
</evidence>
<keyword evidence="3" id="KW-1185">Reference proteome</keyword>
<dbReference type="EMBL" id="JBHTKH010000006">
    <property type="protein sequence ID" value="MFD1054804.1"/>
    <property type="molecule type" value="Genomic_DNA"/>
</dbReference>
<proteinExistence type="predicted"/>
<reference evidence="3" key="1">
    <citation type="journal article" date="2019" name="Int. J. Syst. Evol. Microbiol.">
        <title>The Global Catalogue of Microorganisms (GCM) 10K type strain sequencing project: providing services to taxonomists for standard genome sequencing and annotation.</title>
        <authorList>
            <consortium name="The Broad Institute Genomics Platform"/>
            <consortium name="The Broad Institute Genome Sequencing Center for Infectious Disease"/>
            <person name="Wu L."/>
            <person name="Ma J."/>
        </authorList>
    </citation>
    <scope>NUCLEOTIDE SEQUENCE [LARGE SCALE GENOMIC DNA]</scope>
    <source>
        <strain evidence="3">CCUG 57508</strain>
    </source>
</reference>
<keyword evidence="1" id="KW-1133">Transmembrane helix</keyword>
<comment type="caution">
    <text evidence="2">The sequence shown here is derived from an EMBL/GenBank/DDBJ whole genome shotgun (WGS) entry which is preliminary data.</text>
</comment>
<feature type="transmembrane region" description="Helical" evidence="1">
    <location>
        <begin position="121"/>
        <end position="139"/>
    </location>
</feature>
<dbReference type="RefSeq" id="WP_386052710.1">
    <property type="nucleotide sequence ID" value="NZ_JBHTKH010000006.1"/>
</dbReference>
<protein>
    <recommendedName>
        <fullName evidence="4">DoxX family protein</fullName>
    </recommendedName>
</protein>
<evidence type="ECO:0008006" key="4">
    <source>
        <dbReference type="Google" id="ProtNLM"/>
    </source>
</evidence>
<organism evidence="2 3">
    <name type="scientific">Terrabacter terrigena</name>
    <dbReference type="NCBI Taxonomy" id="574718"/>
    <lineage>
        <taxon>Bacteria</taxon>
        <taxon>Bacillati</taxon>
        <taxon>Actinomycetota</taxon>
        <taxon>Actinomycetes</taxon>
        <taxon>Micrococcales</taxon>
        <taxon>Intrasporangiaceae</taxon>
        <taxon>Terrabacter</taxon>
    </lineage>
</organism>
<name>A0ABW3MZD1_9MICO</name>
<sequence>MFSKPTNFMLHADRARVRHTAPPVSLGVPRVGPAVGLSALVRDVEGRAVAALDPLVVPLLRGVLGVLFVWFGLLKVMNQSPVGPLVAATLPWAPPSVVVPVLGAAEVLLGAGLVTGIMLRVVLPVMVLHLGGTFMTFVMVPNLLFRQADPLLLTQTGEFVVKNLVLISAALVLMVHTRRGPADRSPGRAPRSAGA</sequence>
<feature type="transmembrane region" description="Helical" evidence="1">
    <location>
        <begin position="93"/>
        <end position="114"/>
    </location>
</feature>
<feature type="transmembrane region" description="Helical" evidence="1">
    <location>
        <begin position="159"/>
        <end position="176"/>
    </location>
</feature>
<evidence type="ECO:0000313" key="2">
    <source>
        <dbReference type="EMBL" id="MFD1054804.1"/>
    </source>
</evidence>